<keyword evidence="3 4" id="KW-0808">Transferase</keyword>
<dbReference type="RefSeq" id="WP_089757455.1">
    <property type="nucleotide sequence ID" value="NZ_FNGO01000001.1"/>
</dbReference>
<keyword evidence="2 5" id="KW-0489">Methyltransferase</keyword>
<dbReference type="EMBL" id="FNGO01000001">
    <property type="protein sequence ID" value="SDL04745.1"/>
    <property type="molecule type" value="Genomic_DNA"/>
</dbReference>
<dbReference type="PIRSF" id="PIRSF037567">
    <property type="entry name" value="MTTB_MeTrfase"/>
    <property type="match status" value="1"/>
</dbReference>
<comment type="similarity">
    <text evidence="1 4">Belongs to the trimethylamine methyltransferase family.</text>
</comment>
<dbReference type="GO" id="GO:0008168">
    <property type="term" value="F:methyltransferase activity"/>
    <property type="evidence" value="ECO:0007669"/>
    <property type="project" value="UniProtKB-KW"/>
</dbReference>
<accession>A0A1G9GW12</accession>
<evidence type="ECO:0000313" key="5">
    <source>
        <dbReference type="EMBL" id="SDL04745.1"/>
    </source>
</evidence>
<protein>
    <recommendedName>
        <fullName evidence="4">Methyltransferase</fullName>
        <ecNumber evidence="4">2.1.1.-</ecNumber>
    </recommendedName>
</protein>
<gene>
    <name evidence="5" type="ORF">SAMN04488692_10119</name>
</gene>
<evidence type="ECO:0000256" key="4">
    <source>
        <dbReference type="PIRNR" id="PIRNR037567"/>
    </source>
</evidence>
<evidence type="ECO:0000256" key="2">
    <source>
        <dbReference type="ARBA" id="ARBA00022603"/>
    </source>
</evidence>
<dbReference type="InterPro" id="IPR010426">
    <property type="entry name" value="MTTB_MeTrfase"/>
</dbReference>
<dbReference type="Proteomes" id="UP000199476">
    <property type="component" value="Unassembled WGS sequence"/>
</dbReference>
<name>A0A1G9GW12_9FIRM</name>
<organism evidence="5 6">
    <name type="scientific">Halarsenatibacter silvermanii</name>
    <dbReference type="NCBI Taxonomy" id="321763"/>
    <lineage>
        <taxon>Bacteria</taxon>
        <taxon>Bacillati</taxon>
        <taxon>Bacillota</taxon>
        <taxon>Clostridia</taxon>
        <taxon>Halanaerobiales</taxon>
        <taxon>Halarsenatibacteraceae</taxon>
        <taxon>Halarsenatibacter</taxon>
    </lineage>
</organism>
<dbReference type="InterPro" id="IPR038601">
    <property type="entry name" value="MttB-like_sf"/>
</dbReference>
<dbReference type="STRING" id="321763.SAMN04488692_10119"/>
<keyword evidence="6" id="KW-1185">Reference proteome</keyword>
<evidence type="ECO:0000256" key="3">
    <source>
        <dbReference type="ARBA" id="ARBA00022679"/>
    </source>
</evidence>
<dbReference type="AlphaFoldDB" id="A0A1G9GW12"/>
<dbReference type="OrthoDB" id="5418352at2"/>
<dbReference type="GO" id="GO:0015948">
    <property type="term" value="P:methanogenesis"/>
    <property type="evidence" value="ECO:0007669"/>
    <property type="project" value="UniProtKB-UniRule"/>
</dbReference>
<evidence type="ECO:0000313" key="6">
    <source>
        <dbReference type="Proteomes" id="UP000199476"/>
    </source>
</evidence>
<reference evidence="5 6" key="1">
    <citation type="submission" date="2016-10" db="EMBL/GenBank/DDBJ databases">
        <authorList>
            <person name="de Groot N.N."/>
        </authorList>
    </citation>
    <scope>NUCLEOTIDE SEQUENCE [LARGE SCALE GENOMIC DNA]</scope>
    <source>
        <strain evidence="5 6">SLAS-1</strain>
    </source>
</reference>
<evidence type="ECO:0000256" key="1">
    <source>
        <dbReference type="ARBA" id="ARBA00007137"/>
    </source>
</evidence>
<proteinExistence type="inferred from homology"/>
<sequence length="466" mass="51309">MAHKGGQLSFLSDEQIEKVHEKSLRVLAEVGVKVENEKALGLFEKEGADVDYEEKLVRLPAEMVENSIETAPSQVTLYGRREEHNIELGGTKVHIGTGGTAVNVIDIDTGEKREAVTGDVANTAWLVQNLDNIDFFIVPVFPNDAGKEGADEARFFNALKNTTKHVMGGVYTREGIEKVIDAAIKIAGSEEELREKPIISFIANIMSPLSMEKDYTEYFRYAVEKGVPVLGPPAPIAGATSPITLPGTIVQTNAEALFTVAFSQVIRKGAKTLYSVVPTTMDMKTSDFRFGSIEMGMMNAACADLAQYYDLPIYNTAGVSDAKIPDIQAGYEKMSTVMLSALAGANYIHDAAGLLDSGMCVAYEQYVIDDQILGIADRVLRGLEFSEERMAFDEIKEVGPGGNFLTCDSTLEFMRTEFFDDALHENSDWEDWGERGSPDARERAKNIAREILDQEQESFVDEEVFK</sequence>
<dbReference type="EC" id="2.1.1.-" evidence="4"/>
<dbReference type="GO" id="GO:0032259">
    <property type="term" value="P:methylation"/>
    <property type="evidence" value="ECO:0007669"/>
    <property type="project" value="UniProtKB-KW"/>
</dbReference>
<dbReference type="Pfam" id="PF06253">
    <property type="entry name" value="MTTB"/>
    <property type="match status" value="1"/>
</dbReference>
<dbReference type="Gene3D" id="3.20.20.480">
    <property type="entry name" value="Trimethylamine methyltransferase-like"/>
    <property type="match status" value="1"/>
</dbReference>